<protein>
    <submittedName>
        <fullName evidence="2">Uncharacterized protein</fullName>
    </submittedName>
</protein>
<dbReference type="EMBL" id="JBHTLX010000023">
    <property type="protein sequence ID" value="MFD1250354.1"/>
    <property type="molecule type" value="Genomic_DNA"/>
</dbReference>
<organism evidence="2 3">
    <name type="scientific">Nocardioides ginsengisoli</name>
    <dbReference type="NCBI Taxonomy" id="363868"/>
    <lineage>
        <taxon>Bacteria</taxon>
        <taxon>Bacillati</taxon>
        <taxon>Actinomycetota</taxon>
        <taxon>Actinomycetes</taxon>
        <taxon>Propionibacteriales</taxon>
        <taxon>Nocardioidaceae</taxon>
        <taxon>Nocardioides</taxon>
    </lineage>
</organism>
<gene>
    <name evidence="2" type="ORF">ACFQ3F_21345</name>
</gene>
<dbReference type="Proteomes" id="UP001597229">
    <property type="component" value="Unassembled WGS sequence"/>
</dbReference>
<name>A0ABW3W5P3_9ACTN</name>
<feature type="region of interest" description="Disordered" evidence="1">
    <location>
        <begin position="29"/>
        <end position="49"/>
    </location>
</feature>
<evidence type="ECO:0000313" key="3">
    <source>
        <dbReference type="Proteomes" id="UP001597229"/>
    </source>
</evidence>
<sequence length="49" mass="5105">MASQVRMIRARSSSAAFICRASIASSSSTISTARPRRSSTVTALEDAGT</sequence>
<accession>A0ABW3W5P3</accession>
<evidence type="ECO:0000313" key="2">
    <source>
        <dbReference type="EMBL" id="MFD1250354.1"/>
    </source>
</evidence>
<evidence type="ECO:0000256" key="1">
    <source>
        <dbReference type="SAM" id="MobiDB-lite"/>
    </source>
</evidence>
<proteinExistence type="predicted"/>
<reference evidence="3" key="1">
    <citation type="journal article" date="2019" name="Int. J. Syst. Evol. Microbiol.">
        <title>The Global Catalogue of Microorganisms (GCM) 10K type strain sequencing project: providing services to taxonomists for standard genome sequencing and annotation.</title>
        <authorList>
            <consortium name="The Broad Institute Genomics Platform"/>
            <consortium name="The Broad Institute Genome Sequencing Center for Infectious Disease"/>
            <person name="Wu L."/>
            <person name="Ma J."/>
        </authorList>
    </citation>
    <scope>NUCLEOTIDE SEQUENCE [LARGE SCALE GENOMIC DNA]</scope>
    <source>
        <strain evidence="3">CCUG 52478</strain>
    </source>
</reference>
<keyword evidence="3" id="KW-1185">Reference proteome</keyword>
<comment type="caution">
    <text evidence="2">The sequence shown here is derived from an EMBL/GenBank/DDBJ whole genome shotgun (WGS) entry which is preliminary data.</text>
</comment>